<dbReference type="EMBL" id="NVUS01000003">
    <property type="protein sequence ID" value="PCJ02934.1"/>
    <property type="molecule type" value="Genomic_DNA"/>
</dbReference>
<accession>A0A2A4YSB1</accession>
<dbReference type="GO" id="GO:0006412">
    <property type="term" value="P:translation"/>
    <property type="evidence" value="ECO:0007669"/>
    <property type="project" value="UniProtKB-UniRule"/>
</dbReference>
<reference key="1">
    <citation type="submission" date="2017-08" db="EMBL/GenBank/DDBJ databases">
        <title>A dynamic microbial community with high functional redundancy inhabits the cold, oxic subseafloor aquifer.</title>
        <authorList>
            <person name="Tully B.J."/>
            <person name="Wheat C.G."/>
            <person name="Glazer B.T."/>
            <person name="Huber J.A."/>
        </authorList>
    </citation>
    <scope>NUCLEOTIDE SEQUENCE [LARGE SCALE GENOMIC DNA]</scope>
</reference>
<dbReference type="InterPro" id="IPR011332">
    <property type="entry name" value="Ribosomal_zn-bd"/>
</dbReference>
<dbReference type="AlphaFoldDB" id="A0A2A4YSB1"/>
<evidence type="ECO:0000313" key="7">
    <source>
        <dbReference type="EMBL" id="PCJ02934.1"/>
    </source>
</evidence>
<dbReference type="EMBL" id="NVUS01000030">
    <property type="protein sequence ID" value="PCI97399.1"/>
    <property type="molecule type" value="Genomic_DNA"/>
</dbReference>
<evidence type="ECO:0000256" key="4">
    <source>
        <dbReference type="ARBA" id="ARBA00035176"/>
    </source>
</evidence>
<dbReference type="InterPro" id="IPR018264">
    <property type="entry name" value="Ribosomal_bL33_CS"/>
</dbReference>
<protein>
    <recommendedName>
        <fullName evidence="4 5">Large ribosomal subunit protein bL33</fullName>
    </recommendedName>
</protein>
<comment type="similarity">
    <text evidence="1 5">Belongs to the bacterial ribosomal protein bL33 family.</text>
</comment>
<dbReference type="GO" id="GO:0022625">
    <property type="term" value="C:cytosolic large ribosomal subunit"/>
    <property type="evidence" value="ECO:0007669"/>
    <property type="project" value="TreeGrafter"/>
</dbReference>
<comment type="caution">
    <text evidence="6">The sequence shown here is derived from an EMBL/GenBank/DDBJ whole genome shotgun (WGS) entry which is preliminary data.</text>
</comment>
<evidence type="ECO:0000313" key="6">
    <source>
        <dbReference type="EMBL" id="PCI97399.1"/>
    </source>
</evidence>
<dbReference type="Gene3D" id="2.20.28.120">
    <property type="entry name" value="Ribosomal protein L33"/>
    <property type="match status" value="1"/>
</dbReference>
<dbReference type="InterPro" id="IPR038584">
    <property type="entry name" value="Ribosomal_bL33_sf"/>
</dbReference>
<dbReference type="PANTHER" id="PTHR15238">
    <property type="entry name" value="54S RIBOSOMAL PROTEIN L39, MITOCHONDRIAL"/>
    <property type="match status" value="1"/>
</dbReference>
<dbReference type="InterPro" id="IPR001705">
    <property type="entry name" value="Ribosomal_bL33"/>
</dbReference>
<dbReference type="NCBIfam" id="TIGR01023">
    <property type="entry name" value="rpmG_bact"/>
    <property type="match status" value="1"/>
</dbReference>
<keyword evidence="2 5" id="KW-0689">Ribosomal protein</keyword>
<keyword evidence="3 5" id="KW-0687">Ribonucleoprotein</keyword>
<dbReference type="NCBIfam" id="NF001860">
    <property type="entry name" value="PRK00595.1"/>
    <property type="match status" value="1"/>
</dbReference>
<gene>
    <name evidence="5 6" type="primary">rpmG</name>
    <name evidence="7" type="ORF">COB13_03050</name>
    <name evidence="6" type="ORF">COB13_15835</name>
</gene>
<dbReference type="HAMAP" id="MF_00294">
    <property type="entry name" value="Ribosomal_bL33"/>
    <property type="match status" value="1"/>
</dbReference>
<sequence length="55" mass="6478">MAKPTTIKIKLQSTADTGFFYVTKKNARTMTEKMVKRKYDPVVRKHVDFKETKIK</sequence>
<dbReference type="PANTHER" id="PTHR15238:SF1">
    <property type="entry name" value="LARGE RIBOSOMAL SUBUNIT PROTEIN BL33M"/>
    <property type="match status" value="1"/>
</dbReference>
<organism evidence="6">
    <name type="scientific">OCS116 cluster bacterium</name>
    <dbReference type="NCBI Taxonomy" id="2030921"/>
    <lineage>
        <taxon>Bacteria</taxon>
        <taxon>Pseudomonadati</taxon>
        <taxon>Pseudomonadota</taxon>
        <taxon>Alphaproteobacteria</taxon>
        <taxon>OCS116 cluster</taxon>
    </lineage>
</organism>
<evidence type="ECO:0000256" key="3">
    <source>
        <dbReference type="ARBA" id="ARBA00023274"/>
    </source>
</evidence>
<reference evidence="6" key="2">
    <citation type="journal article" date="2018" name="ISME J.">
        <title>A dynamic microbial community with high functional redundancy inhabits the cold, oxic subseafloor aquifer.</title>
        <authorList>
            <person name="Tully B.J."/>
            <person name="Wheat C.G."/>
            <person name="Glazer B.T."/>
            <person name="Huber J.A."/>
        </authorList>
    </citation>
    <scope>NUCLEOTIDE SEQUENCE</scope>
    <source>
        <strain evidence="6">NORP83</strain>
    </source>
</reference>
<evidence type="ECO:0000256" key="2">
    <source>
        <dbReference type="ARBA" id="ARBA00022980"/>
    </source>
</evidence>
<dbReference type="SUPFAM" id="SSF57829">
    <property type="entry name" value="Zn-binding ribosomal proteins"/>
    <property type="match status" value="1"/>
</dbReference>
<name>A0A2A4YSB1_9PROT</name>
<proteinExistence type="inferred from homology"/>
<evidence type="ECO:0000256" key="5">
    <source>
        <dbReference type="HAMAP-Rule" id="MF_00294"/>
    </source>
</evidence>
<evidence type="ECO:0000256" key="1">
    <source>
        <dbReference type="ARBA" id="ARBA00007596"/>
    </source>
</evidence>
<dbReference type="GO" id="GO:0003735">
    <property type="term" value="F:structural constituent of ribosome"/>
    <property type="evidence" value="ECO:0007669"/>
    <property type="project" value="InterPro"/>
</dbReference>
<dbReference type="PROSITE" id="PS00582">
    <property type="entry name" value="RIBOSOMAL_L33"/>
    <property type="match status" value="1"/>
</dbReference>
<dbReference type="Pfam" id="PF00471">
    <property type="entry name" value="Ribosomal_L33"/>
    <property type="match status" value="1"/>
</dbReference>